<proteinExistence type="predicted"/>
<sequence>QLPPTFQDSIQFCLALNVRYLWIDALCIIQDDSLDWQIKSSKMADIYRNAYITLAATSSNSGSGGCFAEQRIPAAAEHTLHLSDDLSSLFGDIRFREAAKHWTTPLTRSSSLSYPLLTRGWVFQERVLSPRVLHFCAQEMVWECNTTSMCECRSLPIYNAERELLRDILENSTLDSPVLFNYRQGHATGTSSGKL</sequence>
<dbReference type="AlphaFoldDB" id="A0AAE0NYN8"/>
<comment type="caution">
    <text evidence="2">The sequence shown here is derived from an EMBL/GenBank/DDBJ whole genome shotgun (WGS) entry which is preliminary data.</text>
</comment>
<evidence type="ECO:0000259" key="1">
    <source>
        <dbReference type="Pfam" id="PF06985"/>
    </source>
</evidence>
<evidence type="ECO:0000313" key="2">
    <source>
        <dbReference type="EMBL" id="KAK3389989.1"/>
    </source>
</evidence>
<gene>
    <name evidence="2" type="ORF">B0H63DRAFT_538148</name>
</gene>
<reference evidence="2" key="2">
    <citation type="submission" date="2023-06" db="EMBL/GenBank/DDBJ databases">
        <authorList>
            <consortium name="Lawrence Berkeley National Laboratory"/>
            <person name="Haridas S."/>
            <person name="Hensen N."/>
            <person name="Bonometti L."/>
            <person name="Westerberg I."/>
            <person name="Brannstrom I.O."/>
            <person name="Guillou S."/>
            <person name="Cros-Aarteil S."/>
            <person name="Calhoun S."/>
            <person name="Kuo A."/>
            <person name="Mondo S."/>
            <person name="Pangilinan J."/>
            <person name="Riley R."/>
            <person name="LaButti K."/>
            <person name="Andreopoulos B."/>
            <person name="Lipzen A."/>
            <person name="Chen C."/>
            <person name="Yanf M."/>
            <person name="Daum C."/>
            <person name="Ng V."/>
            <person name="Clum A."/>
            <person name="Steindorff A."/>
            <person name="Ohm R."/>
            <person name="Martin F."/>
            <person name="Silar P."/>
            <person name="Natvig D."/>
            <person name="Lalanne C."/>
            <person name="Gautier V."/>
            <person name="Ament-velasquez S.L."/>
            <person name="Kruys A."/>
            <person name="Hutchinson M.I."/>
            <person name="Powell A.J."/>
            <person name="Barry K."/>
            <person name="Miller A.N."/>
            <person name="Grigoriev I.V."/>
            <person name="Debuchy R."/>
            <person name="Gladieux P."/>
            <person name="Thoren M.H."/>
            <person name="Johannesson H."/>
        </authorList>
    </citation>
    <scope>NUCLEOTIDE SEQUENCE</scope>
    <source>
        <strain evidence="2">CBS 232.78</strain>
    </source>
</reference>
<dbReference type="PANTHER" id="PTHR33112">
    <property type="entry name" value="DOMAIN PROTEIN, PUTATIVE-RELATED"/>
    <property type="match status" value="1"/>
</dbReference>
<dbReference type="InterPro" id="IPR010730">
    <property type="entry name" value="HET"/>
</dbReference>
<dbReference type="PANTHER" id="PTHR33112:SF16">
    <property type="entry name" value="HETEROKARYON INCOMPATIBILITY DOMAIN-CONTAINING PROTEIN"/>
    <property type="match status" value="1"/>
</dbReference>
<feature type="non-terminal residue" evidence="2">
    <location>
        <position position="1"/>
    </location>
</feature>
<accession>A0AAE0NYN8</accession>
<evidence type="ECO:0000313" key="3">
    <source>
        <dbReference type="Proteomes" id="UP001285441"/>
    </source>
</evidence>
<protein>
    <submittedName>
        <fullName evidence="2">Heterokaryon incompatibility protein-domain-containing protein</fullName>
    </submittedName>
</protein>
<feature type="domain" description="Heterokaryon incompatibility" evidence="1">
    <location>
        <begin position="1"/>
        <end position="125"/>
    </location>
</feature>
<organism evidence="2 3">
    <name type="scientific">Podospora didyma</name>
    <dbReference type="NCBI Taxonomy" id="330526"/>
    <lineage>
        <taxon>Eukaryota</taxon>
        <taxon>Fungi</taxon>
        <taxon>Dikarya</taxon>
        <taxon>Ascomycota</taxon>
        <taxon>Pezizomycotina</taxon>
        <taxon>Sordariomycetes</taxon>
        <taxon>Sordariomycetidae</taxon>
        <taxon>Sordariales</taxon>
        <taxon>Podosporaceae</taxon>
        <taxon>Podospora</taxon>
    </lineage>
</organism>
<dbReference type="Proteomes" id="UP001285441">
    <property type="component" value="Unassembled WGS sequence"/>
</dbReference>
<reference evidence="2" key="1">
    <citation type="journal article" date="2023" name="Mol. Phylogenet. Evol.">
        <title>Genome-scale phylogeny and comparative genomics of the fungal order Sordariales.</title>
        <authorList>
            <person name="Hensen N."/>
            <person name="Bonometti L."/>
            <person name="Westerberg I."/>
            <person name="Brannstrom I.O."/>
            <person name="Guillou S."/>
            <person name="Cros-Aarteil S."/>
            <person name="Calhoun S."/>
            <person name="Haridas S."/>
            <person name="Kuo A."/>
            <person name="Mondo S."/>
            <person name="Pangilinan J."/>
            <person name="Riley R."/>
            <person name="LaButti K."/>
            <person name="Andreopoulos B."/>
            <person name="Lipzen A."/>
            <person name="Chen C."/>
            <person name="Yan M."/>
            <person name="Daum C."/>
            <person name="Ng V."/>
            <person name="Clum A."/>
            <person name="Steindorff A."/>
            <person name="Ohm R.A."/>
            <person name="Martin F."/>
            <person name="Silar P."/>
            <person name="Natvig D.O."/>
            <person name="Lalanne C."/>
            <person name="Gautier V."/>
            <person name="Ament-Velasquez S.L."/>
            <person name="Kruys A."/>
            <person name="Hutchinson M.I."/>
            <person name="Powell A.J."/>
            <person name="Barry K."/>
            <person name="Miller A.N."/>
            <person name="Grigoriev I.V."/>
            <person name="Debuchy R."/>
            <person name="Gladieux P."/>
            <person name="Hiltunen Thoren M."/>
            <person name="Johannesson H."/>
        </authorList>
    </citation>
    <scope>NUCLEOTIDE SEQUENCE</scope>
    <source>
        <strain evidence="2">CBS 232.78</strain>
    </source>
</reference>
<keyword evidence="3" id="KW-1185">Reference proteome</keyword>
<dbReference type="Pfam" id="PF06985">
    <property type="entry name" value="HET"/>
    <property type="match status" value="1"/>
</dbReference>
<dbReference type="EMBL" id="JAULSW010000002">
    <property type="protein sequence ID" value="KAK3389989.1"/>
    <property type="molecule type" value="Genomic_DNA"/>
</dbReference>
<name>A0AAE0NYN8_9PEZI</name>